<name>A0ABR3GM93_9PEZI</name>
<organism evidence="3 4">
    <name type="scientific">Discina gigas</name>
    <dbReference type="NCBI Taxonomy" id="1032678"/>
    <lineage>
        <taxon>Eukaryota</taxon>
        <taxon>Fungi</taxon>
        <taxon>Dikarya</taxon>
        <taxon>Ascomycota</taxon>
        <taxon>Pezizomycotina</taxon>
        <taxon>Pezizomycetes</taxon>
        <taxon>Pezizales</taxon>
        <taxon>Discinaceae</taxon>
        <taxon>Discina</taxon>
    </lineage>
</organism>
<dbReference type="Pfam" id="PF10544">
    <property type="entry name" value="T5orf172"/>
    <property type="match status" value="1"/>
</dbReference>
<evidence type="ECO:0000313" key="3">
    <source>
        <dbReference type="EMBL" id="KAL0637008.1"/>
    </source>
</evidence>
<feature type="compositionally biased region" description="Basic residues" evidence="1">
    <location>
        <begin position="157"/>
        <end position="169"/>
    </location>
</feature>
<comment type="caution">
    <text evidence="3">The sequence shown here is derived from an EMBL/GenBank/DDBJ whole genome shotgun (WGS) entry which is preliminary data.</text>
</comment>
<reference evidence="3 4" key="1">
    <citation type="submission" date="2024-02" db="EMBL/GenBank/DDBJ databases">
        <title>Discinaceae phylogenomics.</title>
        <authorList>
            <person name="Dirks A.C."/>
            <person name="James T.Y."/>
        </authorList>
    </citation>
    <scope>NUCLEOTIDE SEQUENCE [LARGE SCALE GENOMIC DNA]</scope>
    <source>
        <strain evidence="3 4">ACD0624</strain>
    </source>
</reference>
<evidence type="ECO:0000313" key="4">
    <source>
        <dbReference type="Proteomes" id="UP001447188"/>
    </source>
</evidence>
<sequence>MPFIPNTPESLSTILSATSLPPATCCGVTNTGRPCTRVLKPAPSGAPTSGIIAIVASQRVFFCETHKDQASNVVLRHTASFAQRRQAIGRGSMDTFIEQVELLVGTPGGTVTTTHLTAKTKRYDGSSSSTVDPFSHPEKYQDTAPSEPSPPSPPTGYKRRQKQERKKKPSLLRRLLLCCISSGDNEEYSTSGKKQTEAELRAAAAAVVEDTNARPKKNKRESRVLFETTPPTPPLPMMYPDRKQAASAVAKRPSTYGAMIAQGATPASGYFDPNADPTTQFNAYIPPHLSQSTQARLRAELAKPFSDGEEPGYIYVFWLTDSPISPASTPGGKQTTAAALLKTAAAAESLPKNTAGSPRLLLKIGRANNVQRRLHEWSTQCGYNLSLVRFYPHVSASATPSPAGSRRTPGPPSTPFLHTLVGKKVPNSHRIERLIHLELRDEDGRNPEIECKACGKTHKEWFWIDASRDGLHGVDEVVKKWIDYGERSAMVPGVPKTPGTKSGSTTPKKTKKASDPATPSQTRPSPVTTGSSGTGRSGRTAAGSNHLSPAAGKRVAASPARSGKSNNASRPGSSAGKSPAKGRGGRKNYDDDDGSDEYRPNSDDE</sequence>
<accession>A0ABR3GM93</accession>
<dbReference type="PANTHER" id="PTHR28094">
    <property type="entry name" value="MEIOTICALLY UP-REGULATED GENE 113 PROTEIN"/>
    <property type="match status" value="1"/>
</dbReference>
<evidence type="ECO:0000256" key="1">
    <source>
        <dbReference type="SAM" id="MobiDB-lite"/>
    </source>
</evidence>
<dbReference type="Proteomes" id="UP001447188">
    <property type="component" value="Unassembled WGS sequence"/>
</dbReference>
<evidence type="ECO:0000259" key="2">
    <source>
        <dbReference type="SMART" id="SM00974"/>
    </source>
</evidence>
<feature type="compositionally biased region" description="Basic and acidic residues" evidence="1">
    <location>
        <begin position="596"/>
        <end position="605"/>
    </location>
</feature>
<feature type="domain" description="Bacteriophage T5 Orf172 DNA-binding" evidence="2">
    <location>
        <begin position="356"/>
        <end position="481"/>
    </location>
</feature>
<dbReference type="InterPro" id="IPR053006">
    <property type="entry name" value="Meiosis_regulatory"/>
</dbReference>
<keyword evidence="4" id="KW-1185">Reference proteome</keyword>
<dbReference type="EMBL" id="JBBBZM010000040">
    <property type="protein sequence ID" value="KAL0637008.1"/>
    <property type="molecule type" value="Genomic_DNA"/>
</dbReference>
<feature type="compositionally biased region" description="Low complexity" evidence="1">
    <location>
        <begin position="496"/>
        <end position="507"/>
    </location>
</feature>
<dbReference type="InterPro" id="IPR018306">
    <property type="entry name" value="Phage_T5_Orf172_DNA-bd"/>
</dbReference>
<dbReference type="SMART" id="SM00974">
    <property type="entry name" value="T5orf172"/>
    <property type="match status" value="1"/>
</dbReference>
<gene>
    <name evidence="3" type="ORF">Q9L58_003990</name>
</gene>
<protein>
    <recommendedName>
        <fullName evidence="2">Bacteriophage T5 Orf172 DNA-binding domain-containing protein</fullName>
    </recommendedName>
</protein>
<dbReference type="PANTHER" id="PTHR28094:SF2">
    <property type="entry name" value="BACTERIOPHAGE T5 ORF172 DNA-BINDING DOMAIN-CONTAINING PROTEIN"/>
    <property type="match status" value="1"/>
</dbReference>
<feature type="compositionally biased region" description="Low complexity" evidence="1">
    <location>
        <begin position="515"/>
        <end position="531"/>
    </location>
</feature>
<feature type="region of interest" description="Disordered" evidence="1">
    <location>
        <begin position="489"/>
        <end position="605"/>
    </location>
</feature>
<proteinExistence type="predicted"/>
<feature type="region of interest" description="Disordered" evidence="1">
    <location>
        <begin position="122"/>
        <end position="169"/>
    </location>
</feature>
<feature type="compositionally biased region" description="Polar residues" evidence="1">
    <location>
        <begin position="563"/>
        <end position="576"/>
    </location>
</feature>